<dbReference type="GO" id="GO:0097367">
    <property type="term" value="F:carbohydrate derivative binding"/>
    <property type="evidence" value="ECO:0007669"/>
    <property type="project" value="InterPro"/>
</dbReference>
<keyword evidence="7 9" id="KW-0413">Isomerase</keyword>
<evidence type="ECO:0000259" key="10">
    <source>
        <dbReference type="PROSITE" id="PS51464"/>
    </source>
</evidence>
<organism evidence="11 12">
    <name type="scientific">Candidatus Yanofskybacteria bacterium RIFCSPHIGHO2_02_FULL_41_11</name>
    <dbReference type="NCBI Taxonomy" id="1802675"/>
    <lineage>
        <taxon>Bacteria</taxon>
        <taxon>Candidatus Yanofskyibacteriota</taxon>
    </lineage>
</organism>
<evidence type="ECO:0000256" key="5">
    <source>
        <dbReference type="ARBA" id="ARBA00022723"/>
    </source>
</evidence>
<evidence type="ECO:0000313" key="12">
    <source>
        <dbReference type="Proteomes" id="UP000177167"/>
    </source>
</evidence>
<feature type="binding site" evidence="9">
    <location>
        <position position="153"/>
    </location>
    <ligand>
        <name>Zn(2+)</name>
        <dbReference type="ChEBI" id="CHEBI:29105"/>
    </ligand>
</feature>
<feature type="binding site" evidence="9">
    <location>
        <position position="153"/>
    </location>
    <ligand>
        <name>substrate</name>
    </ligand>
</feature>
<evidence type="ECO:0000256" key="9">
    <source>
        <dbReference type="HAMAP-Rule" id="MF_00067"/>
    </source>
</evidence>
<dbReference type="Gene3D" id="3.40.50.10490">
    <property type="entry name" value="Glucose-6-phosphate isomerase like protein, domain 1"/>
    <property type="match status" value="1"/>
</dbReference>
<feature type="binding site" evidence="9">
    <location>
        <position position="42"/>
    </location>
    <ligand>
        <name>Zn(2+)</name>
        <dbReference type="ChEBI" id="CHEBI:29105"/>
    </ligand>
</feature>
<dbReference type="UniPathway" id="UPA00041">
    <property type="reaction ID" value="UER00436"/>
</dbReference>
<evidence type="ECO:0000313" key="11">
    <source>
        <dbReference type="EMBL" id="OGN08969.1"/>
    </source>
</evidence>
<name>A0A1F8F9M8_9BACT</name>
<feature type="domain" description="SIS" evidence="10">
    <location>
        <begin position="18"/>
        <end position="173"/>
    </location>
</feature>
<dbReference type="CDD" id="cd05006">
    <property type="entry name" value="SIS_GmhA"/>
    <property type="match status" value="1"/>
</dbReference>
<evidence type="ECO:0000256" key="6">
    <source>
        <dbReference type="ARBA" id="ARBA00022833"/>
    </source>
</evidence>
<comment type="caution">
    <text evidence="11">The sequence shown here is derived from an EMBL/GenBank/DDBJ whole genome shotgun (WGS) entry which is preliminary data.</text>
</comment>
<keyword evidence="8 9" id="KW-0119">Carbohydrate metabolism</keyword>
<feature type="binding site" evidence="9">
    <location>
        <position position="46"/>
    </location>
    <ligand>
        <name>substrate</name>
    </ligand>
</feature>
<feature type="binding site" evidence="9">
    <location>
        <position position="161"/>
    </location>
    <ligand>
        <name>Zn(2+)</name>
        <dbReference type="ChEBI" id="CHEBI:29105"/>
    </ligand>
</feature>
<comment type="miscellaneous">
    <text evidence="9">The reaction produces a racemic mixture of D-glycero-alpha-D-manno-heptose 7-phosphate and D-glycero-beta-D-manno-heptose 7-phosphate.</text>
</comment>
<keyword evidence="4 9" id="KW-0963">Cytoplasm</keyword>
<feature type="binding site" evidence="9">
    <location>
        <position position="106"/>
    </location>
    <ligand>
        <name>substrate</name>
    </ligand>
</feature>
<accession>A0A1F8F9M8</accession>
<feature type="binding site" evidence="9">
    <location>
        <position position="46"/>
    </location>
    <ligand>
        <name>Zn(2+)</name>
        <dbReference type="ChEBI" id="CHEBI:29105"/>
    </ligand>
</feature>
<dbReference type="HAMAP" id="MF_00067">
    <property type="entry name" value="GmhA"/>
    <property type="match status" value="1"/>
</dbReference>
<sequence length="173" mass="18211">MVKNPEILARIDWAGSLLVSTLQRGNKILIAGNGGSAADAQHFAAELAGKFVLNRKGLPAIALTANSSIVTAIANDFGYEHVFSRQVEALIEKDDIFVGISTSGNSKNILLAAQTARQLGGLTIGILGNDGGEVNQYCDISIIVPSTNTQAIQESHVLIIHIICSIVDEAFGL</sequence>
<dbReference type="AlphaFoldDB" id="A0A1F8F9M8"/>
<evidence type="ECO:0000256" key="7">
    <source>
        <dbReference type="ARBA" id="ARBA00023235"/>
    </source>
</evidence>
<dbReference type="InterPro" id="IPR001347">
    <property type="entry name" value="SIS_dom"/>
</dbReference>
<comment type="subcellular location">
    <subcellularLocation>
        <location evidence="2 9">Cytoplasm</location>
    </subcellularLocation>
</comment>
<dbReference type="InterPro" id="IPR035461">
    <property type="entry name" value="GmhA/DiaA"/>
</dbReference>
<reference evidence="11 12" key="1">
    <citation type="journal article" date="2016" name="Nat. Commun.">
        <title>Thousands of microbial genomes shed light on interconnected biogeochemical processes in an aquifer system.</title>
        <authorList>
            <person name="Anantharaman K."/>
            <person name="Brown C.T."/>
            <person name="Hug L.A."/>
            <person name="Sharon I."/>
            <person name="Castelle C.J."/>
            <person name="Probst A.J."/>
            <person name="Thomas B.C."/>
            <person name="Singh A."/>
            <person name="Wilkins M.J."/>
            <person name="Karaoz U."/>
            <person name="Brodie E.L."/>
            <person name="Williams K.H."/>
            <person name="Hubbard S.S."/>
            <person name="Banfield J.F."/>
        </authorList>
    </citation>
    <scope>NUCLEOTIDE SEQUENCE [LARGE SCALE GENOMIC DNA]</scope>
</reference>
<comment type="similarity">
    <text evidence="3 9">Belongs to the SIS family. GmhA subfamily.</text>
</comment>
<evidence type="ECO:0000256" key="1">
    <source>
        <dbReference type="ARBA" id="ARBA00000348"/>
    </source>
</evidence>
<dbReference type="Proteomes" id="UP000177167">
    <property type="component" value="Unassembled WGS sequence"/>
</dbReference>
<proteinExistence type="inferred from homology"/>
<feature type="binding site" evidence="9">
    <location>
        <begin position="101"/>
        <end position="103"/>
    </location>
    <ligand>
        <name>substrate</name>
    </ligand>
</feature>
<dbReference type="GO" id="GO:0008968">
    <property type="term" value="F:D-sedoheptulose 7-phosphate isomerase activity"/>
    <property type="evidence" value="ECO:0007669"/>
    <property type="project" value="UniProtKB-UniRule"/>
</dbReference>
<comment type="cofactor">
    <cofactor evidence="9">
        <name>Zn(2+)</name>
        <dbReference type="ChEBI" id="CHEBI:29105"/>
    </cofactor>
    <text evidence="9">Binds 1 zinc ion per subunit.</text>
</comment>
<dbReference type="EMBL" id="MGJP01000048">
    <property type="protein sequence ID" value="OGN08969.1"/>
    <property type="molecule type" value="Genomic_DNA"/>
</dbReference>
<dbReference type="InterPro" id="IPR046348">
    <property type="entry name" value="SIS_dom_sf"/>
</dbReference>
<keyword evidence="6 9" id="KW-0862">Zinc</keyword>
<keyword evidence="5 9" id="KW-0479">Metal-binding</keyword>
<gene>
    <name evidence="9" type="primary">gmhA</name>
    <name evidence="11" type="ORF">A3J46_04980</name>
</gene>
<evidence type="ECO:0000256" key="2">
    <source>
        <dbReference type="ARBA" id="ARBA00004496"/>
    </source>
</evidence>
<dbReference type="InterPro" id="IPR004515">
    <property type="entry name" value="Phosphoheptose_Isoase"/>
</dbReference>
<protein>
    <recommendedName>
        <fullName evidence="9">Phosphoheptose isomerase</fullName>
        <ecNumber evidence="9">5.3.1.28</ecNumber>
    </recommendedName>
    <alternativeName>
        <fullName evidence="9">Sedoheptulose 7-phosphate isomerase</fullName>
    </alternativeName>
</protein>
<evidence type="ECO:0000256" key="3">
    <source>
        <dbReference type="ARBA" id="ARBA00009894"/>
    </source>
</evidence>
<evidence type="ECO:0000256" key="4">
    <source>
        <dbReference type="ARBA" id="ARBA00022490"/>
    </source>
</evidence>
<dbReference type="GO" id="GO:0005975">
    <property type="term" value="P:carbohydrate metabolic process"/>
    <property type="evidence" value="ECO:0007669"/>
    <property type="project" value="UniProtKB-UniRule"/>
</dbReference>
<dbReference type="Pfam" id="PF13580">
    <property type="entry name" value="SIS_2"/>
    <property type="match status" value="1"/>
</dbReference>
<dbReference type="GO" id="GO:0008270">
    <property type="term" value="F:zinc ion binding"/>
    <property type="evidence" value="ECO:0007669"/>
    <property type="project" value="UniProtKB-UniRule"/>
</dbReference>
<feature type="binding site" evidence="9">
    <location>
        <begin position="75"/>
        <end position="76"/>
    </location>
    <ligand>
        <name>substrate</name>
    </ligand>
</feature>
<comment type="function">
    <text evidence="9">Catalyzes the isomerization of sedoheptulose 7-phosphate in D-glycero-D-manno-heptose 7-phosphate.</text>
</comment>
<dbReference type="SUPFAM" id="SSF53697">
    <property type="entry name" value="SIS domain"/>
    <property type="match status" value="1"/>
</dbReference>
<comment type="pathway">
    <text evidence="9">Carbohydrate biosynthesis; D-glycero-D-manno-heptose 7-phosphate biosynthesis; D-glycero-alpha-D-manno-heptose 7-phosphate and D-glycero-beta-D-manno-heptose 7-phosphate from sedoheptulose 7-phosphate: step 1/1.</text>
</comment>
<dbReference type="PROSITE" id="PS51464">
    <property type="entry name" value="SIS"/>
    <property type="match status" value="1"/>
</dbReference>
<dbReference type="GO" id="GO:0005737">
    <property type="term" value="C:cytoplasm"/>
    <property type="evidence" value="ECO:0007669"/>
    <property type="project" value="UniProtKB-SubCell"/>
</dbReference>
<comment type="catalytic activity">
    <reaction evidence="1 9">
        <text>2 D-sedoheptulose 7-phosphate = D-glycero-alpha-D-manno-heptose 7-phosphate + D-glycero-beta-D-manno-heptose 7-phosphate</text>
        <dbReference type="Rhea" id="RHEA:27489"/>
        <dbReference type="ChEBI" id="CHEBI:57483"/>
        <dbReference type="ChEBI" id="CHEBI:60203"/>
        <dbReference type="ChEBI" id="CHEBI:60204"/>
        <dbReference type="EC" id="5.3.1.28"/>
    </reaction>
</comment>
<dbReference type="InterPro" id="IPR050099">
    <property type="entry name" value="SIS_GmhA/DiaA_subfam"/>
</dbReference>
<dbReference type="PANTHER" id="PTHR30390">
    <property type="entry name" value="SEDOHEPTULOSE 7-PHOSPHATE ISOMERASE / DNAA INITIATOR-ASSOCIATING FACTOR FOR REPLICATION INITIATION"/>
    <property type="match status" value="1"/>
</dbReference>
<feature type="binding site" evidence="9">
    <location>
        <begin position="33"/>
        <end position="35"/>
    </location>
    <ligand>
        <name>substrate</name>
    </ligand>
</feature>
<dbReference type="PANTHER" id="PTHR30390:SF6">
    <property type="entry name" value="DNAA INITIATOR-ASSOCIATING PROTEIN DIAA"/>
    <property type="match status" value="1"/>
</dbReference>
<evidence type="ECO:0000256" key="8">
    <source>
        <dbReference type="ARBA" id="ARBA00023277"/>
    </source>
</evidence>
<dbReference type="EC" id="5.3.1.28" evidence="9"/>
<dbReference type="GO" id="GO:2001061">
    <property type="term" value="P:D-glycero-D-manno-heptose 7-phosphate biosynthetic process"/>
    <property type="evidence" value="ECO:0007669"/>
    <property type="project" value="UniProtKB-UniPathway"/>
</dbReference>